<gene>
    <name evidence="1" type="ORF">SSLN_LOCUS980</name>
</gene>
<evidence type="ECO:0000313" key="2">
    <source>
        <dbReference type="Proteomes" id="UP000275846"/>
    </source>
</evidence>
<dbReference type="EMBL" id="UYSU01001191">
    <property type="protein sequence ID" value="VDL86640.1"/>
    <property type="molecule type" value="Genomic_DNA"/>
</dbReference>
<name>A0A183S9T2_SCHSO</name>
<accession>A0A183S9T2</accession>
<protein>
    <submittedName>
        <fullName evidence="3">PEROXIDASE_4 domain-containing protein</fullName>
    </submittedName>
</protein>
<evidence type="ECO:0000313" key="1">
    <source>
        <dbReference type="EMBL" id="VDL86640.1"/>
    </source>
</evidence>
<reference evidence="1 2" key="2">
    <citation type="submission" date="2018-11" db="EMBL/GenBank/DDBJ databases">
        <authorList>
            <consortium name="Pathogen Informatics"/>
        </authorList>
    </citation>
    <scope>NUCLEOTIDE SEQUENCE [LARGE SCALE GENOMIC DNA]</scope>
    <source>
        <strain evidence="1 2">NST_G2</strain>
    </source>
</reference>
<dbReference type="WBParaSite" id="SSLN_0000102001-mRNA-1">
    <property type="protein sequence ID" value="SSLN_0000102001-mRNA-1"/>
    <property type="gene ID" value="SSLN_0000102001"/>
</dbReference>
<keyword evidence="2" id="KW-1185">Reference proteome</keyword>
<sequence length="109" mass="11560">MICISSGGGGVSVGIGGGESIFAFTFLSPPFKLSSPTLDNLDTFLRVCNPNDGLQVQLMIEAGFDGFASLIGGICSQQGHISMMISPLRFDPVFHDEILLSHLHGGYKQ</sequence>
<dbReference type="AlphaFoldDB" id="A0A183S9T2"/>
<proteinExistence type="predicted"/>
<evidence type="ECO:0000313" key="3">
    <source>
        <dbReference type="WBParaSite" id="SSLN_0000102001-mRNA-1"/>
    </source>
</evidence>
<reference evidence="3" key="1">
    <citation type="submission" date="2016-06" db="UniProtKB">
        <authorList>
            <consortium name="WormBaseParasite"/>
        </authorList>
    </citation>
    <scope>IDENTIFICATION</scope>
</reference>
<dbReference type="Proteomes" id="UP000275846">
    <property type="component" value="Unassembled WGS sequence"/>
</dbReference>
<organism evidence="3">
    <name type="scientific">Schistocephalus solidus</name>
    <name type="common">Tapeworm</name>
    <dbReference type="NCBI Taxonomy" id="70667"/>
    <lineage>
        <taxon>Eukaryota</taxon>
        <taxon>Metazoa</taxon>
        <taxon>Spiralia</taxon>
        <taxon>Lophotrochozoa</taxon>
        <taxon>Platyhelminthes</taxon>
        <taxon>Cestoda</taxon>
        <taxon>Eucestoda</taxon>
        <taxon>Diphyllobothriidea</taxon>
        <taxon>Diphyllobothriidae</taxon>
        <taxon>Schistocephalus</taxon>
    </lineage>
</organism>